<organism evidence="2 3">
    <name type="scientific">Psophocarpus tetragonolobus</name>
    <name type="common">Winged bean</name>
    <name type="synonym">Dolichos tetragonolobus</name>
    <dbReference type="NCBI Taxonomy" id="3891"/>
    <lineage>
        <taxon>Eukaryota</taxon>
        <taxon>Viridiplantae</taxon>
        <taxon>Streptophyta</taxon>
        <taxon>Embryophyta</taxon>
        <taxon>Tracheophyta</taxon>
        <taxon>Spermatophyta</taxon>
        <taxon>Magnoliopsida</taxon>
        <taxon>eudicotyledons</taxon>
        <taxon>Gunneridae</taxon>
        <taxon>Pentapetalae</taxon>
        <taxon>rosids</taxon>
        <taxon>fabids</taxon>
        <taxon>Fabales</taxon>
        <taxon>Fabaceae</taxon>
        <taxon>Papilionoideae</taxon>
        <taxon>50 kb inversion clade</taxon>
        <taxon>NPAAA clade</taxon>
        <taxon>indigoferoid/millettioid clade</taxon>
        <taxon>Phaseoleae</taxon>
        <taxon>Psophocarpus</taxon>
    </lineage>
</organism>
<name>A0AAN9XGY5_PSOTE</name>
<keyword evidence="3" id="KW-1185">Reference proteome</keyword>
<gene>
    <name evidence="2" type="ORF">VNO78_20657</name>
</gene>
<protein>
    <submittedName>
        <fullName evidence="2">Uncharacterized protein</fullName>
    </submittedName>
</protein>
<proteinExistence type="predicted"/>
<evidence type="ECO:0000313" key="3">
    <source>
        <dbReference type="Proteomes" id="UP001386955"/>
    </source>
</evidence>
<evidence type="ECO:0000313" key="2">
    <source>
        <dbReference type="EMBL" id="KAK7392227.1"/>
    </source>
</evidence>
<evidence type="ECO:0000256" key="1">
    <source>
        <dbReference type="SAM" id="MobiDB-lite"/>
    </source>
</evidence>
<feature type="compositionally biased region" description="Polar residues" evidence="1">
    <location>
        <begin position="66"/>
        <end position="86"/>
    </location>
</feature>
<dbReference type="EMBL" id="JAYMYS010000005">
    <property type="protein sequence ID" value="KAK7392227.1"/>
    <property type="molecule type" value="Genomic_DNA"/>
</dbReference>
<feature type="region of interest" description="Disordered" evidence="1">
    <location>
        <begin position="42"/>
        <end position="86"/>
    </location>
</feature>
<sequence length="86" mass="9629">MVHRLRKLFLEFLTIRVNSVPSSYRYLTVNVVRISVNGGHQLGEGEGPAPQLRPHTPLPSPHSFFIFSQTPQTKASPSGHRQVTPK</sequence>
<dbReference type="AlphaFoldDB" id="A0AAN9XGY5"/>
<reference evidence="2 3" key="1">
    <citation type="submission" date="2024-01" db="EMBL/GenBank/DDBJ databases">
        <title>The genomes of 5 underutilized Papilionoideae crops provide insights into root nodulation and disease resistanc.</title>
        <authorList>
            <person name="Jiang F."/>
        </authorList>
    </citation>
    <scope>NUCLEOTIDE SEQUENCE [LARGE SCALE GENOMIC DNA]</scope>
    <source>
        <strain evidence="2">DUOXIRENSHENG_FW03</strain>
        <tissue evidence="2">Leaves</tissue>
    </source>
</reference>
<accession>A0AAN9XGY5</accession>
<dbReference type="Proteomes" id="UP001386955">
    <property type="component" value="Unassembled WGS sequence"/>
</dbReference>
<comment type="caution">
    <text evidence="2">The sequence shown here is derived from an EMBL/GenBank/DDBJ whole genome shotgun (WGS) entry which is preliminary data.</text>
</comment>